<evidence type="ECO:0000259" key="9">
    <source>
        <dbReference type="Pfam" id="PF02434"/>
    </source>
</evidence>
<dbReference type="AlphaFoldDB" id="A0A136IVW1"/>
<evidence type="ECO:0000256" key="8">
    <source>
        <dbReference type="ARBA" id="ARBA00037847"/>
    </source>
</evidence>
<evidence type="ECO:0000256" key="3">
    <source>
        <dbReference type="ARBA" id="ARBA00022679"/>
    </source>
</evidence>
<dbReference type="InParanoid" id="A0A136IVW1"/>
<keyword evidence="7" id="KW-0472">Membrane</keyword>
<dbReference type="GO" id="GO:0012505">
    <property type="term" value="C:endomembrane system"/>
    <property type="evidence" value="ECO:0007669"/>
    <property type="project" value="UniProtKB-SubCell"/>
</dbReference>
<evidence type="ECO:0000256" key="7">
    <source>
        <dbReference type="ARBA" id="ARBA00023136"/>
    </source>
</evidence>
<keyword evidence="2" id="KW-0328">Glycosyltransferase</keyword>
<comment type="subcellular location">
    <subcellularLocation>
        <location evidence="8">Endomembrane system</location>
        <topology evidence="8">Single-pass membrane protein</topology>
    </subcellularLocation>
    <subcellularLocation>
        <location evidence="1">Membrane</location>
        <topology evidence="1">Single-pass type II membrane protein</topology>
    </subcellularLocation>
</comment>
<evidence type="ECO:0000313" key="10">
    <source>
        <dbReference type="EMBL" id="KXJ89015.1"/>
    </source>
</evidence>
<dbReference type="EMBL" id="KQ964256">
    <property type="protein sequence ID" value="KXJ89015.1"/>
    <property type="molecule type" value="Genomic_DNA"/>
</dbReference>
<dbReference type="STRING" id="196109.A0A136IVW1"/>
<proteinExistence type="predicted"/>
<dbReference type="Pfam" id="PF02434">
    <property type="entry name" value="Fringe"/>
    <property type="match status" value="1"/>
</dbReference>
<sequence>MMAQSSNMQRRVMRVVAAVAVCVTLWQLLLNHDSVQFLPRLGLFGSANEKSTLEFILQANKEAHLDLTPSIKYSRRCFTAAKGKGPKPDRHDIVKVTQPFTKSIIELELNQPGPVHVTEPCPTVPLPLSDGYSTTAKYPDLTFGMATLYARLLESLDTIAHWASGRDTLLVVVVEDYHKHEAEMKTLLAAYKKRHIKAIFMPPYAANHSMSQSHFMVLNRMVEESPHSKWFGLLDDDTFFPDLAPLSAALGTLDHENKDMYVGGLAEDWGSISRFGLMAYGGAGAYLSAHLARKMGDMDQALRCLEESPPELGDIIIRDCVYRHSNARLTVLPDLRQHDMLGDLRGYFESGAQPLNLHHWKSWYREPVVAMARATSFCGDCFLQRWAFGTDTVLSNGYSITVYADGLESIDFEKMERTWGNVYGAEDPKYGYTIGPTRDKLPDNKHKTYYLKHTELDGRARKMRQLYVWKGGEGISDEVVELVWTR</sequence>
<evidence type="ECO:0000256" key="1">
    <source>
        <dbReference type="ARBA" id="ARBA00004606"/>
    </source>
</evidence>
<keyword evidence="11" id="KW-1185">Reference proteome</keyword>
<accession>A0A136IVW1</accession>
<dbReference type="GO" id="GO:0016757">
    <property type="term" value="F:glycosyltransferase activity"/>
    <property type="evidence" value="ECO:0007669"/>
    <property type="project" value="UniProtKB-KW"/>
</dbReference>
<dbReference type="GO" id="GO:0016020">
    <property type="term" value="C:membrane"/>
    <property type="evidence" value="ECO:0007669"/>
    <property type="project" value="UniProtKB-SubCell"/>
</dbReference>
<dbReference type="Gene3D" id="3.90.550.50">
    <property type="match status" value="1"/>
</dbReference>
<reference evidence="11" key="1">
    <citation type="submission" date="2016-02" db="EMBL/GenBank/DDBJ databases">
        <title>Draft genome sequence of Microdochium bolleyi, a fungal endophyte of beachgrass.</title>
        <authorList>
            <consortium name="DOE Joint Genome Institute"/>
            <person name="David A.S."/>
            <person name="May G."/>
            <person name="Haridas S."/>
            <person name="Lim J."/>
            <person name="Wang M."/>
            <person name="Labutti K."/>
            <person name="Lipzen A."/>
            <person name="Barry K."/>
            <person name="Grigoriev I.V."/>
        </authorList>
    </citation>
    <scope>NUCLEOTIDE SEQUENCE [LARGE SCALE GENOMIC DNA]</scope>
    <source>
        <strain evidence="11">J235TASD1</strain>
    </source>
</reference>
<evidence type="ECO:0000313" key="11">
    <source>
        <dbReference type="Proteomes" id="UP000070501"/>
    </source>
</evidence>
<evidence type="ECO:0000256" key="5">
    <source>
        <dbReference type="ARBA" id="ARBA00022968"/>
    </source>
</evidence>
<keyword evidence="4" id="KW-0812">Transmembrane</keyword>
<dbReference type="OrthoDB" id="414175at2759"/>
<feature type="domain" description="Fringe-like glycosyltransferase" evidence="9">
    <location>
        <begin position="213"/>
        <end position="338"/>
    </location>
</feature>
<name>A0A136IVW1_9PEZI</name>
<gene>
    <name evidence="10" type="ORF">Micbo1qcDRAFT_150237</name>
</gene>
<evidence type="ECO:0000256" key="6">
    <source>
        <dbReference type="ARBA" id="ARBA00022989"/>
    </source>
</evidence>
<evidence type="ECO:0000256" key="4">
    <source>
        <dbReference type="ARBA" id="ARBA00022692"/>
    </source>
</evidence>
<keyword evidence="6" id="KW-1133">Transmembrane helix</keyword>
<protein>
    <recommendedName>
        <fullName evidence="9">Fringe-like glycosyltransferase domain-containing protein</fullName>
    </recommendedName>
</protein>
<dbReference type="InterPro" id="IPR003378">
    <property type="entry name" value="Fringe-like_glycosylTrfase"/>
</dbReference>
<keyword evidence="5" id="KW-0735">Signal-anchor</keyword>
<organism evidence="10 11">
    <name type="scientific">Microdochium bolleyi</name>
    <dbReference type="NCBI Taxonomy" id="196109"/>
    <lineage>
        <taxon>Eukaryota</taxon>
        <taxon>Fungi</taxon>
        <taxon>Dikarya</taxon>
        <taxon>Ascomycota</taxon>
        <taxon>Pezizomycotina</taxon>
        <taxon>Sordariomycetes</taxon>
        <taxon>Xylariomycetidae</taxon>
        <taxon>Xylariales</taxon>
        <taxon>Microdochiaceae</taxon>
        <taxon>Microdochium</taxon>
    </lineage>
</organism>
<dbReference type="PANTHER" id="PTHR10811">
    <property type="entry name" value="FRINGE-RELATED"/>
    <property type="match status" value="1"/>
</dbReference>
<dbReference type="Proteomes" id="UP000070501">
    <property type="component" value="Unassembled WGS sequence"/>
</dbReference>
<evidence type="ECO:0000256" key="2">
    <source>
        <dbReference type="ARBA" id="ARBA00022676"/>
    </source>
</evidence>
<keyword evidence="3" id="KW-0808">Transferase</keyword>